<evidence type="ECO:0000313" key="1">
    <source>
        <dbReference type="EMBL" id="KIX91874.1"/>
    </source>
</evidence>
<proteinExistence type="predicted"/>
<dbReference type="OrthoDB" id="2414630at2"/>
<dbReference type="RefSeq" id="WP_044358471.1">
    <property type="nucleotide sequence ID" value="NZ_JXWY01000001.1"/>
</dbReference>
<evidence type="ECO:0008006" key="5">
    <source>
        <dbReference type="Google" id="ProtNLM"/>
    </source>
</evidence>
<evidence type="ECO:0000313" key="4">
    <source>
        <dbReference type="Proteomes" id="UP000254100"/>
    </source>
</evidence>
<protein>
    <recommendedName>
        <fullName evidence="5">Lipoprotein</fullName>
    </recommendedName>
</protein>
<keyword evidence="3" id="KW-1185">Reference proteome</keyword>
<dbReference type="AlphaFoldDB" id="A0A0D6XSV1"/>
<dbReference type="EMBL" id="UHDT01000001">
    <property type="protein sequence ID" value="SUM56508.1"/>
    <property type="molecule type" value="Genomic_DNA"/>
</dbReference>
<evidence type="ECO:0000313" key="2">
    <source>
        <dbReference type="EMBL" id="SUM56508.1"/>
    </source>
</evidence>
<name>A0A0D6XSV1_9STAP</name>
<dbReference type="Proteomes" id="UP000254100">
    <property type="component" value="Unassembled WGS sequence"/>
</dbReference>
<evidence type="ECO:0000313" key="3">
    <source>
        <dbReference type="Proteomes" id="UP000032366"/>
    </source>
</evidence>
<gene>
    <name evidence="2" type="ORF">NCTC13832_00140</name>
    <name evidence="1" type="ORF">TP70_00155</name>
</gene>
<sequence>MKKLLFGAIVSTFLLTGCSNVTNSKELKMGEVFNSGKEHISYVVDGSEDIDKDSEIEMMIVTKDGKSKLYNIKSDTTLGDMAKLDDDKKKEKMLKDDKKYFKTMKGFKLDQLKSHMYYINHKDDENLEGDAELNSLKMDDVKKSYDEAKNIKYKEPEFKDIELTVFTDGSGNETSSETFTFVNENHYFNIDPAEYNVSISVPKYPFEIYDKKYAGFYSQRKEIYLITEVGDKVETPMFDSQDDKYVDKVD</sequence>
<dbReference type="PROSITE" id="PS51257">
    <property type="entry name" value="PROKAR_LIPOPROTEIN"/>
    <property type="match status" value="1"/>
</dbReference>
<reference evidence="2 4" key="2">
    <citation type="submission" date="2018-06" db="EMBL/GenBank/DDBJ databases">
        <authorList>
            <consortium name="Pathogen Informatics"/>
            <person name="Doyle S."/>
        </authorList>
    </citation>
    <scope>NUCLEOTIDE SEQUENCE [LARGE SCALE GENOMIC DNA]</scope>
    <source>
        <strain evidence="2 4">NCTC13832</strain>
    </source>
</reference>
<accession>A0A0D6XSV1</accession>
<reference evidence="1 3" key="1">
    <citation type="submission" date="2015-01" db="EMBL/GenBank/DDBJ databases">
        <authorList>
            <person name="Guo J."/>
        </authorList>
    </citation>
    <scope>NUCLEOTIDE SEQUENCE [LARGE SCALE GENOMIC DNA]</scope>
    <source>
        <strain evidence="1 3">DSM 22147</strain>
    </source>
</reference>
<organism evidence="2 4">
    <name type="scientific">Staphylococcus microti</name>
    <dbReference type="NCBI Taxonomy" id="569857"/>
    <lineage>
        <taxon>Bacteria</taxon>
        <taxon>Bacillati</taxon>
        <taxon>Bacillota</taxon>
        <taxon>Bacilli</taxon>
        <taxon>Bacillales</taxon>
        <taxon>Staphylococcaceae</taxon>
        <taxon>Staphylococcus</taxon>
    </lineage>
</organism>
<dbReference type="Proteomes" id="UP000032366">
    <property type="component" value="Unassembled WGS sequence"/>
</dbReference>
<dbReference type="EMBL" id="JXWY01000001">
    <property type="protein sequence ID" value="KIX91874.1"/>
    <property type="molecule type" value="Genomic_DNA"/>
</dbReference>